<name>A0AA41YQ41_9HYPH</name>
<dbReference type="AlphaFoldDB" id="A0AA41YQ41"/>
<organism evidence="2 3">
    <name type="scientific">Lichenifustis flavocetrariae</name>
    <dbReference type="NCBI Taxonomy" id="2949735"/>
    <lineage>
        <taxon>Bacteria</taxon>
        <taxon>Pseudomonadati</taxon>
        <taxon>Pseudomonadota</taxon>
        <taxon>Alphaproteobacteria</taxon>
        <taxon>Hyphomicrobiales</taxon>
        <taxon>Lichenihabitantaceae</taxon>
        <taxon>Lichenifustis</taxon>
    </lineage>
</organism>
<evidence type="ECO:0000259" key="1">
    <source>
        <dbReference type="Pfam" id="PF13460"/>
    </source>
</evidence>
<protein>
    <submittedName>
        <fullName evidence="2">NAD(P)H-binding protein</fullName>
    </submittedName>
</protein>
<proteinExistence type="predicted"/>
<dbReference type="Gene3D" id="3.90.25.10">
    <property type="entry name" value="UDP-galactose 4-epimerase, domain 1"/>
    <property type="match status" value="1"/>
</dbReference>
<keyword evidence="3" id="KW-1185">Reference proteome</keyword>
<feature type="domain" description="NAD(P)-binding" evidence="1">
    <location>
        <begin position="13"/>
        <end position="189"/>
    </location>
</feature>
<sequence length="291" mass="30429">MPDHHPLILVTAANGQLGRLVVEALLDKHPADRIAVTVRRKDLAEEFATRGIRAHVADYAQPDTLDAAFEGVDRLLLISSSALGQRIEQHRNAIEAAKRAQVKLLAYTSVLHADASTLGLAAEHRQTEADLNTSAIPFALLRNGWYTENYTASIPPALAHGVFLGSAGHGRIASAARADYAAAAVAVLTASDDQAGGVYELAGDTGYTLSQFAGEVARLSGKPVVYKDLPAADYKAVLVGAGLPEPIAALLADSDLQASKGALDDRSGTLAKLIGRPTTPMAETISAALKG</sequence>
<accession>A0AA41YQ41</accession>
<dbReference type="PANTHER" id="PTHR47129:SF1">
    <property type="entry name" value="NMRA-LIKE DOMAIN-CONTAINING PROTEIN"/>
    <property type="match status" value="1"/>
</dbReference>
<dbReference type="PANTHER" id="PTHR47129">
    <property type="entry name" value="QUINONE OXIDOREDUCTASE 2"/>
    <property type="match status" value="1"/>
</dbReference>
<dbReference type="Pfam" id="PF13460">
    <property type="entry name" value="NAD_binding_10"/>
    <property type="match status" value="1"/>
</dbReference>
<reference evidence="2" key="1">
    <citation type="submission" date="2022-05" db="EMBL/GenBank/DDBJ databases">
        <authorList>
            <person name="Pankratov T."/>
        </authorList>
    </citation>
    <scope>NUCLEOTIDE SEQUENCE</scope>
    <source>
        <strain evidence="2">BP6-180914</strain>
    </source>
</reference>
<comment type="caution">
    <text evidence="2">The sequence shown here is derived from an EMBL/GenBank/DDBJ whole genome shotgun (WGS) entry which is preliminary data.</text>
</comment>
<dbReference type="Proteomes" id="UP001165667">
    <property type="component" value="Unassembled WGS sequence"/>
</dbReference>
<dbReference type="InterPro" id="IPR016040">
    <property type="entry name" value="NAD(P)-bd_dom"/>
</dbReference>
<dbReference type="RefSeq" id="WP_282582824.1">
    <property type="nucleotide sequence ID" value="NZ_JAMOIM010000001.1"/>
</dbReference>
<gene>
    <name evidence="2" type="ORF">M8523_00290</name>
</gene>
<evidence type="ECO:0000313" key="2">
    <source>
        <dbReference type="EMBL" id="MCW6506456.1"/>
    </source>
</evidence>
<dbReference type="Gene3D" id="3.40.50.720">
    <property type="entry name" value="NAD(P)-binding Rossmann-like Domain"/>
    <property type="match status" value="1"/>
</dbReference>
<dbReference type="InterPro" id="IPR036291">
    <property type="entry name" value="NAD(P)-bd_dom_sf"/>
</dbReference>
<dbReference type="InterPro" id="IPR052718">
    <property type="entry name" value="NmrA-type_oxidoreductase"/>
</dbReference>
<evidence type="ECO:0000313" key="3">
    <source>
        <dbReference type="Proteomes" id="UP001165667"/>
    </source>
</evidence>
<dbReference type="EMBL" id="JAMOIM010000001">
    <property type="protein sequence ID" value="MCW6506456.1"/>
    <property type="molecule type" value="Genomic_DNA"/>
</dbReference>
<dbReference type="SUPFAM" id="SSF51735">
    <property type="entry name" value="NAD(P)-binding Rossmann-fold domains"/>
    <property type="match status" value="1"/>
</dbReference>